<sequence length="133" mass="14624">MAIKRFYFSQLADLRIEGVGIHASYGITLIVNEEDNNSGKRIRVSALGKSNAAKAVGSGKLLFWCVITNNLNHNKYILEMKKGESWAMGVDDIPIGSVDFDFIKSAITPELTVEFGYVYDAGYAGNVVPFPRS</sequence>
<evidence type="ECO:0000313" key="1">
    <source>
        <dbReference type="EMBL" id="KJF76514.1"/>
    </source>
</evidence>
<dbReference type="Proteomes" id="UP000032582">
    <property type="component" value="Unassembled WGS sequence"/>
</dbReference>
<dbReference type="EMBL" id="JZSH01000305">
    <property type="protein sequence ID" value="KJF76514.1"/>
    <property type="molecule type" value="Genomic_DNA"/>
</dbReference>
<dbReference type="AlphaFoldDB" id="A0A0D8L455"/>
<name>A0A0D8L455_MORMO</name>
<proteinExistence type="predicted"/>
<accession>A0A0D8L455</accession>
<evidence type="ECO:0000313" key="2">
    <source>
        <dbReference type="Proteomes" id="UP000032582"/>
    </source>
</evidence>
<dbReference type="PATRIC" id="fig|582.24.peg.5811"/>
<protein>
    <submittedName>
        <fullName evidence="1">Uncharacterized protein</fullName>
    </submittedName>
</protein>
<comment type="caution">
    <text evidence="1">The sequence shown here is derived from an EMBL/GenBank/DDBJ whole genome shotgun (WGS) entry which is preliminary data.</text>
</comment>
<organism evidence="1 2">
    <name type="scientific">Morganella morganii</name>
    <name type="common">Proteus morganii</name>
    <dbReference type="NCBI Taxonomy" id="582"/>
    <lineage>
        <taxon>Bacteria</taxon>
        <taxon>Pseudomonadati</taxon>
        <taxon>Pseudomonadota</taxon>
        <taxon>Gammaproteobacteria</taxon>
        <taxon>Enterobacterales</taxon>
        <taxon>Morganellaceae</taxon>
        <taxon>Morganella</taxon>
    </lineage>
</organism>
<gene>
    <name evidence="1" type="ORF">UA45_18200</name>
</gene>
<reference evidence="1 2" key="1">
    <citation type="submission" date="2015-02" db="EMBL/GenBank/DDBJ databases">
        <title>Whole genome shotgun sequencing of cultured foodborne pathogen.</title>
        <authorList>
            <person name="Timme R."/>
            <person name="Allard M.W."/>
            <person name="Strain E."/>
            <person name="Evans P.S."/>
            <person name="Brown E."/>
        </authorList>
    </citation>
    <scope>NUCLEOTIDE SEQUENCE [LARGE SCALE GENOMIC DNA]</scope>
    <source>
        <strain evidence="1 2">GCSL-TSO-24</strain>
    </source>
</reference>